<accession>A0A6M3LJK3</accession>
<name>A0A6M3LJK3_9ZZZZ</name>
<dbReference type="AlphaFoldDB" id="A0A6M3LJK3"/>
<organism evidence="2">
    <name type="scientific">viral metagenome</name>
    <dbReference type="NCBI Taxonomy" id="1070528"/>
    <lineage>
        <taxon>unclassified sequences</taxon>
        <taxon>metagenomes</taxon>
        <taxon>organismal metagenomes</taxon>
    </lineage>
</organism>
<dbReference type="EMBL" id="MT142385">
    <property type="protein sequence ID" value="QJA79543.1"/>
    <property type="molecule type" value="Genomic_DNA"/>
</dbReference>
<dbReference type="EMBL" id="MT143242">
    <property type="protein sequence ID" value="QJA94559.1"/>
    <property type="molecule type" value="Genomic_DNA"/>
</dbReference>
<evidence type="ECO:0000313" key="2">
    <source>
        <dbReference type="EMBL" id="QJA94559.1"/>
    </source>
</evidence>
<gene>
    <name evidence="1" type="ORF">MM415A00868_0011</name>
    <name evidence="2" type="ORF">MM415B03823_0003</name>
</gene>
<evidence type="ECO:0000313" key="1">
    <source>
        <dbReference type="EMBL" id="QJA79543.1"/>
    </source>
</evidence>
<reference evidence="2" key="1">
    <citation type="submission" date="2020-03" db="EMBL/GenBank/DDBJ databases">
        <title>The deep terrestrial virosphere.</title>
        <authorList>
            <person name="Holmfeldt K."/>
            <person name="Nilsson E."/>
            <person name="Simone D."/>
            <person name="Lopez-Fernandez M."/>
            <person name="Wu X."/>
            <person name="de Brujin I."/>
            <person name="Lundin D."/>
            <person name="Andersson A."/>
            <person name="Bertilsson S."/>
            <person name="Dopson M."/>
        </authorList>
    </citation>
    <scope>NUCLEOTIDE SEQUENCE</scope>
    <source>
        <strain evidence="1">MM415A00868</strain>
        <strain evidence="2">MM415B03823</strain>
    </source>
</reference>
<proteinExistence type="predicted"/>
<protein>
    <submittedName>
        <fullName evidence="2">Uncharacterized protein</fullName>
    </submittedName>
</protein>
<sequence>MALGTITTIDTLKWSDASDSQVAVEVRTGIIAVFFEASNVPKCATFSCTPAGVLTKIDEETLTGIASCAIVFSAIKIADGIAAFTYINTPSPYNGFVSTVAISTAGAITAAVLDTLEFDDDTYESKIIHATGDFWVIAFTEEGGDTPYIVTVDIDSTGAIESAITASQQLNATGGCGGQSAVKIADGIVALFYDSTSGGDILYYVETRTISAAGAISAVIDGPDEWGDVNGASNFFAFPVSGTIYACSYREGSTLDGWVNTFNISATGTITAVDIDTFEFETVRVGNYPKGVAGGVTLMFFYQEYSTTYGLFKTVDIDASGNIGAVVLDTVTVDGTYAENTDIFKVSSTLYLALWYDNDGYGQAASLSVESVAGLAGIIAIVDTRLHYLDKYGVERYIEGTAVS</sequence>